<dbReference type="AlphaFoldDB" id="A0A6J4M9Y6"/>
<reference evidence="2" key="1">
    <citation type="submission" date="2020-02" db="EMBL/GenBank/DDBJ databases">
        <authorList>
            <person name="Meier V. D."/>
        </authorList>
    </citation>
    <scope>NUCLEOTIDE SEQUENCE</scope>
    <source>
        <strain evidence="2">AVDCRST_MAG16</strain>
    </source>
</reference>
<feature type="signal peptide" evidence="1">
    <location>
        <begin position="1"/>
        <end position="30"/>
    </location>
</feature>
<organism evidence="2">
    <name type="scientific">uncultured Frankineae bacterium</name>
    <dbReference type="NCBI Taxonomy" id="437475"/>
    <lineage>
        <taxon>Bacteria</taxon>
        <taxon>Bacillati</taxon>
        <taxon>Actinomycetota</taxon>
        <taxon>Actinomycetes</taxon>
        <taxon>Frankiales</taxon>
        <taxon>environmental samples</taxon>
    </lineage>
</organism>
<proteinExistence type="predicted"/>
<evidence type="ECO:0000256" key="1">
    <source>
        <dbReference type="SAM" id="SignalP"/>
    </source>
</evidence>
<accession>A0A6J4M9Y6</accession>
<evidence type="ECO:0000313" key="2">
    <source>
        <dbReference type="EMBL" id="CAA9349863.1"/>
    </source>
</evidence>
<dbReference type="Pfam" id="PF14224">
    <property type="entry name" value="DUF4331"/>
    <property type="match status" value="1"/>
</dbReference>
<sequence>MALPQRATTRRRVIAILAAGATAASSAALLAPGTSSASSHREAPYTLSDPLADNTDTYAFVSPDNPDTVTLSANFNGFQEPSQGPNFYPFDNKARYEIHIDNDGDAKQDITYRWTFKDIDNRGTAERGATDGTFLYNDGPVGSFDDATLKFKQSYTLQGIRYNADGTTTVNDLVTNGKVAPSNVGKASMPDYGKLRNEAIMPVTPPGDSGPSGKAFAGPADDPFFLDLRIFDLLYGGDFSEVGYDGLSGYNVNNVSLQIPKRLLVANGDATKNPVIGVWSTTSRAKNRVLLDNNAAPRTGVNEDSDTVQASGDFVQVSRLGNPLVNEAVVPANLKDFFNRSTPDTDAKFLAKVQDPEVPILVESIYKIPNPNKLAGQTNDDKRNDLVAAFLTGFSRDVFAGRTFGGLGKGVLDADLNSLDLNAVSPNPAPAEYLRLNVMVPPKKPGDAGYSRLGAVGGDLSGFPNGRRLQDDVVDIALQVLEGVLVRPAGATKNAVAGLGDGVIRSDRALAAAFPYVALPHSGSTPRRGQDPVQFRQRFTSANGVVTASAYGISPGAKGGTAQLVGVMGNGGLKHLGYARINAAGTATSSLQVRQRPGLQLTLLWRILPVRDAVAGAVSGPPTTITVR</sequence>
<dbReference type="PROSITE" id="PS51318">
    <property type="entry name" value="TAT"/>
    <property type="match status" value="1"/>
</dbReference>
<name>A0A6J4M9Y6_9ACTN</name>
<evidence type="ECO:0008006" key="3">
    <source>
        <dbReference type="Google" id="ProtNLM"/>
    </source>
</evidence>
<feature type="chain" id="PRO_5038712760" description="DUF4331 domain-containing protein" evidence="1">
    <location>
        <begin position="31"/>
        <end position="628"/>
    </location>
</feature>
<gene>
    <name evidence="2" type="ORF">AVDCRST_MAG16-2250</name>
</gene>
<protein>
    <recommendedName>
        <fullName evidence="3">DUF4331 domain-containing protein</fullName>
    </recommendedName>
</protein>
<keyword evidence="1" id="KW-0732">Signal</keyword>
<dbReference type="EMBL" id="CADCUE010000212">
    <property type="protein sequence ID" value="CAA9349863.1"/>
    <property type="molecule type" value="Genomic_DNA"/>
</dbReference>
<dbReference type="InterPro" id="IPR025566">
    <property type="entry name" value="DUF4331"/>
</dbReference>
<dbReference type="InterPro" id="IPR006311">
    <property type="entry name" value="TAT_signal"/>
</dbReference>